<dbReference type="FunFam" id="1.10.520.20:FF:000002">
    <property type="entry name" value="ATP synthase subunit O, mitochondrial"/>
    <property type="match status" value="1"/>
</dbReference>
<dbReference type="HAMAP" id="MF_01416">
    <property type="entry name" value="ATP_synth_delta_bact"/>
    <property type="match status" value="1"/>
</dbReference>
<sequence>MFNRVFTRSFASSLKTAASKVAVPPPVRLFGVEGTYATALYQAAAKNSSIDSAFQSLQKVESTVKKDPKLTHLLQNPALSLHDRNTVINAIVDTHKNLDGYVVNLLKVLSENNRLSCFEKISSDFGILNDAHNGLLKGTVTSAEPLDPKSFKRIEKALSASKLVGQGKSLKLENVVKPGIRGGLIVELGDKTVDLSISTKIQKLNKVLEDSI</sequence>
<evidence type="ECO:0000256" key="9">
    <source>
        <dbReference type="ARBA" id="ARBA00023128"/>
    </source>
</evidence>
<dbReference type="PANTHER" id="PTHR11910">
    <property type="entry name" value="ATP SYNTHASE DELTA CHAIN"/>
    <property type="match status" value="1"/>
</dbReference>
<keyword evidence="11" id="KW-0066">ATP synthesis</keyword>
<evidence type="ECO:0000256" key="1">
    <source>
        <dbReference type="ARBA" id="ARBA00004273"/>
    </source>
</evidence>
<reference evidence="13 14" key="1">
    <citation type="journal article" date="2019" name="BMC Genomics">
        <title>Chromosome level assembly and comparative genome analysis confirm lager-brewing yeasts originated from a single hybridization.</title>
        <authorList>
            <person name="Salazar A.N."/>
            <person name="Gorter de Vries A.R."/>
            <person name="van den Broek M."/>
            <person name="Brouwers N."/>
            <person name="de la Torre Cortes P."/>
            <person name="Kuijpers N.G.A."/>
            <person name="Daran J.G."/>
            <person name="Abeel T."/>
        </authorList>
    </citation>
    <scope>NUCLEOTIDE SEQUENCE [LARGE SCALE GENOMIC DNA]</scope>
    <source>
        <strain evidence="13 14">CBS 1483</strain>
    </source>
</reference>
<dbReference type="EMBL" id="CP048999">
    <property type="protein sequence ID" value="QID83618.1"/>
    <property type="molecule type" value="Genomic_DNA"/>
</dbReference>
<dbReference type="OrthoDB" id="1262810at2759"/>
<dbReference type="InterPro" id="IPR026015">
    <property type="entry name" value="ATP_synth_OSCP/delta_N_sf"/>
</dbReference>
<keyword evidence="4" id="KW-0813">Transport</keyword>
<keyword evidence="10" id="KW-0472">Membrane</keyword>
<dbReference type="GO" id="GO:0005743">
    <property type="term" value="C:mitochondrial inner membrane"/>
    <property type="evidence" value="ECO:0007669"/>
    <property type="project" value="UniProtKB-SubCell"/>
</dbReference>
<dbReference type="GO" id="GO:0046933">
    <property type="term" value="F:proton-transporting ATP synthase activity, rotational mechanism"/>
    <property type="evidence" value="ECO:0007669"/>
    <property type="project" value="InterPro"/>
</dbReference>
<comment type="similarity">
    <text evidence="2">Belongs to the ATPase delta chain family.</text>
</comment>
<evidence type="ECO:0000256" key="3">
    <source>
        <dbReference type="ARBA" id="ARBA00014723"/>
    </source>
</evidence>
<dbReference type="PRINTS" id="PR00125">
    <property type="entry name" value="ATPASEDELTA"/>
</dbReference>
<dbReference type="SUPFAM" id="SSF47928">
    <property type="entry name" value="N-terminal domain of the delta subunit of the F1F0-ATP synthase"/>
    <property type="match status" value="1"/>
</dbReference>
<keyword evidence="5" id="KW-0375">Hydrogen ion transport</keyword>
<dbReference type="InterPro" id="IPR000711">
    <property type="entry name" value="ATPase_OSCP/dsu"/>
</dbReference>
<dbReference type="NCBIfam" id="TIGR01145">
    <property type="entry name" value="ATP_synt_delta"/>
    <property type="match status" value="1"/>
</dbReference>
<evidence type="ECO:0000256" key="7">
    <source>
        <dbReference type="ARBA" id="ARBA00022946"/>
    </source>
</evidence>
<evidence type="ECO:0000256" key="12">
    <source>
        <dbReference type="ARBA" id="ARBA00033369"/>
    </source>
</evidence>
<name>A0A6C1E2T5_SACPS</name>
<evidence type="ECO:0000256" key="10">
    <source>
        <dbReference type="ARBA" id="ARBA00023136"/>
    </source>
</evidence>
<dbReference type="AlphaFoldDB" id="A0A6C1E2T5"/>
<keyword evidence="14" id="KW-1185">Reference proteome</keyword>
<accession>A0A6C1E2T5</accession>
<evidence type="ECO:0000256" key="4">
    <source>
        <dbReference type="ARBA" id="ARBA00022448"/>
    </source>
</evidence>
<evidence type="ECO:0000256" key="2">
    <source>
        <dbReference type="ARBA" id="ARBA00007046"/>
    </source>
</evidence>
<dbReference type="Gene3D" id="1.10.520.20">
    <property type="entry name" value="N-terminal domain of the delta subunit of the F1F0-ATP synthase"/>
    <property type="match status" value="1"/>
</dbReference>
<organism evidence="13 14">
    <name type="scientific">Saccharomyces pastorianus</name>
    <name type="common">Lager yeast</name>
    <name type="synonym">Saccharomyces cerevisiae x Saccharomyces eubayanus</name>
    <dbReference type="NCBI Taxonomy" id="27292"/>
    <lineage>
        <taxon>Eukaryota</taxon>
        <taxon>Fungi</taxon>
        <taxon>Dikarya</taxon>
        <taxon>Ascomycota</taxon>
        <taxon>Saccharomycotina</taxon>
        <taxon>Saccharomycetes</taxon>
        <taxon>Saccharomycetales</taxon>
        <taxon>Saccharomycetaceae</taxon>
        <taxon>Saccharomyces</taxon>
    </lineage>
</organism>
<evidence type="ECO:0000256" key="8">
    <source>
        <dbReference type="ARBA" id="ARBA00023065"/>
    </source>
</evidence>
<comment type="subcellular location">
    <subcellularLocation>
        <location evidence="1">Mitochondrion inner membrane</location>
    </subcellularLocation>
</comment>
<keyword evidence="7" id="KW-0809">Transit peptide</keyword>
<keyword evidence="9" id="KW-0496">Mitochondrion</keyword>
<keyword evidence="8" id="KW-0406">Ion transport</keyword>
<evidence type="ECO:0000313" key="14">
    <source>
        <dbReference type="Proteomes" id="UP000501346"/>
    </source>
</evidence>
<dbReference type="Pfam" id="PF00213">
    <property type="entry name" value="OSCP"/>
    <property type="match status" value="1"/>
</dbReference>
<evidence type="ECO:0000256" key="5">
    <source>
        <dbReference type="ARBA" id="ARBA00022781"/>
    </source>
</evidence>
<gene>
    <name evidence="13" type="primary">ATP5_2</name>
    <name evidence="13" type="ORF">GRS66_006088</name>
</gene>
<dbReference type="Proteomes" id="UP000501346">
    <property type="component" value="Chromosome SeII-SeIV"/>
</dbReference>
<evidence type="ECO:0000313" key="13">
    <source>
        <dbReference type="EMBL" id="QID83618.1"/>
    </source>
</evidence>
<keyword evidence="6" id="KW-0999">Mitochondrion inner membrane</keyword>
<protein>
    <recommendedName>
        <fullName evidence="3">ATP synthase subunit 5, mitochondrial</fullName>
    </recommendedName>
    <alternativeName>
        <fullName evidence="12">Oligomycin sensitivity conferral protein</fullName>
    </alternativeName>
</protein>
<evidence type="ECO:0000256" key="6">
    <source>
        <dbReference type="ARBA" id="ARBA00022792"/>
    </source>
</evidence>
<proteinExistence type="inferred from homology"/>
<evidence type="ECO:0000256" key="11">
    <source>
        <dbReference type="ARBA" id="ARBA00023310"/>
    </source>
</evidence>